<name>A0A0M3IUG8_ASCLU</name>
<keyword evidence="7" id="KW-1185">Reference proteome</keyword>
<organism evidence="7 8">
    <name type="scientific">Ascaris lumbricoides</name>
    <name type="common">Giant roundworm</name>
    <dbReference type="NCBI Taxonomy" id="6252"/>
    <lineage>
        <taxon>Eukaryota</taxon>
        <taxon>Metazoa</taxon>
        <taxon>Ecdysozoa</taxon>
        <taxon>Nematoda</taxon>
        <taxon>Chromadorea</taxon>
        <taxon>Rhabditida</taxon>
        <taxon>Spirurina</taxon>
        <taxon>Ascaridomorpha</taxon>
        <taxon>Ascaridoidea</taxon>
        <taxon>Ascarididae</taxon>
        <taxon>Ascaris</taxon>
    </lineage>
</organism>
<dbReference type="InterPro" id="IPR019577">
    <property type="entry name" value="SPARC/Testican_Ca-bd-dom"/>
</dbReference>
<dbReference type="Proteomes" id="UP000036681">
    <property type="component" value="Unplaced"/>
</dbReference>
<dbReference type="SUPFAM" id="SSF47473">
    <property type="entry name" value="EF-hand"/>
    <property type="match status" value="1"/>
</dbReference>
<evidence type="ECO:0000313" key="8">
    <source>
        <dbReference type="WBParaSite" id="ALUE_0002239601-mRNA-1"/>
    </source>
</evidence>
<evidence type="ECO:0000256" key="5">
    <source>
        <dbReference type="ARBA" id="ARBA00023180"/>
    </source>
</evidence>
<keyword evidence="3" id="KW-0106">Calcium</keyword>
<evidence type="ECO:0000256" key="3">
    <source>
        <dbReference type="ARBA" id="ARBA00022837"/>
    </source>
</evidence>
<keyword evidence="5" id="KW-0325">Glycoprotein</keyword>
<dbReference type="PROSITE" id="PS00018">
    <property type="entry name" value="EF_HAND_1"/>
    <property type="match status" value="1"/>
</dbReference>
<dbReference type="AlphaFoldDB" id="A0A0M3IUG8"/>
<dbReference type="InterPro" id="IPR018247">
    <property type="entry name" value="EF_Hand_1_Ca_BS"/>
</dbReference>
<evidence type="ECO:0000313" key="7">
    <source>
        <dbReference type="Proteomes" id="UP000036681"/>
    </source>
</evidence>
<dbReference type="Pfam" id="PF10591">
    <property type="entry name" value="SPARC_Ca_bdg"/>
    <property type="match status" value="1"/>
</dbReference>
<keyword evidence="2" id="KW-0964">Secreted</keyword>
<protein>
    <submittedName>
        <fullName evidence="8">SPARC_Ca_bdg domain-containing protein</fullName>
    </submittedName>
</protein>
<reference evidence="8" key="1">
    <citation type="submission" date="2017-02" db="UniProtKB">
        <authorList>
            <consortium name="WormBaseParasite"/>
        </authorList>
    </citation>
    <scope>IDENTIFICATION</scope>
</reference>
<dbReference type="GO" id="GO:0005576">
    <property type="term" value="C:extracellular region"/>
    <property type="evidence" value="ECO:0007669"/>
    <property type="project" value="UniProtKB-SubCell"/>
</dbReference>
<accession>A0A0M3IUG8</accession>
<proteinExistence type="predicted"/>
<dbReference type="GO" id="GO:0005509">
    <property type="term" value="F:calcium ion binding"/>
    <property type="evidence" value="ECO:0007669"/>
    <property type="project" value="InterPro"/>
</dbReference>
<dbReference type="InterPro" id="IPR011992">
    <property type="entry name" value="EF-hand-dom_pair"/>
</dbReference>
<evidence type="ECO:0000259" key="6">
    <source>
        <dbReference type="Pfam" id="PF10591"/>
    </source>
</evidence>
<comment type="subcellular location">
    <subcellularLocation>
        <location evidence="1">Secreted</location>
    </subcellularLocation>
</comment>
<sequence length="82" mass="9218">MLEGPIPLLRSDAPDGLRGSLERDVECRPDVAWMFEQWDGNNDGELSVKELAPLESDANEKCLKAFIDRCVLLMKPFVRQAA</sequence>
<feature type="domain" description="SPARC/Testican calcium-binding" evidence="6">
    <location>
        <begin position="26"/>
        <end position="70"/>
    </location>
</feature>
<dbReference type="WBParaSite" id="ALUE_0002239601-mRNA-1">
    <property type="protein sequence ID" value="ALUE_0002239601-mRNA-1"/>
    <property type="gene ID" value="ALUE_0002239601"/>
</dbReference>
<evidence type="ECO:0000256" key="1">
    <source>
        <dbReference type="ARBA" id="ARBA00004613"/>
    </source>
</evidence>
<dbReference type="Gene3D" id="1.10.238.10">
    <property type="entry name" value="EF-hand"/>
    <property type="match status" value="1"/>
</dbReference>
<keyword evidence="4" id="KW-1015">Disulfide bond</keyword>
<evidence type="ECO:0000256" key="4">
    <source>
        <dbReference type="ARBA" id="ARBA00023157"/>
    </source>
</evidence>
<evidence type="ECO:0000256" key="2">
    <source>
        <dbReference type="ARBA" id="ARBA00022525"/>
    </source>
</evidence>